<protein>
    <submittedName>
        <fullName evidence="2">Putative response regulator receiver protein</fullName>
    </submittedName>
</protein>
<reference evidence="2 3" key="1">
    <citation type="journal article" date="2016" name="BMC Genomics">
        <title>Combined genomic and structural analyses of a cultured magnetotactic bacterium reveals its niche adaptation to a dynamic environment.</title>
        <authorList>
            <person name="Araujo A.C."/>
            <person name="Morillo V."/>
            <person name="Cypriano J."/>
            <person name="Teixeira L.C."/>
            <person name="Leao P."/>
            <person name="Lyra S."/>
            <person name="Almeida L.G."/>
            <person name="Bazylinski D.A."/>
            <person name="Vasconcellos A.T."/>
            <person name="Abreu F."/>
            <person name="Lins U."/>
        </authorList>
    </citation>
    <scope>NUCLEOTIDE SEQUENCE [LARGE SCALE GENOMIC DNA]</scope>
    <source>
        <strain evidence="2 3">IT-1</strain>
    </source>
</reference>
<dbReference type="InterPro" id="IPR029787">
    <property type="entry name" value="Nucleotide_cyclase"/>
</dbReference>
<dbReference type="AlphaFoldDB" id="A0A1Y2K499"/>
<sequence length="408" mass="45337">MTESRDLVAARKLARSEQAWRLGVVQYLPGDSECASLIEALGKRGVPVLALADSIEEGGQALKAFPEYVTDFFSADSADAMERLLLLADRLLWNQGMHALLVGPRGELRTRLNDMLRLRRFRIMEADDAQGMFGALQADVGVRLLIVQGMSEKEAAALVAQVRLQWTRNELVVLACVDSCASTACDEIGLLLVKSGADDLIRQPLGRTLFLRQIDRAMALFEYNQGYKRAATVDRVTGLVNRRGFLERGLALHANAKRGNLGLSTAMFRVEGFGRMRRLHAPMAAELLRKRLAQEMQRNFRNNDVVGQFGPDEFMVLMVGMKPDSAKTFFAAVKERLESIEATFQGRRIHARFHIGVCMELHDDLREMLVIAQEASHLAERKESPEAVIRGLNAAPVIESHHVTTGAS</sequence>
<proteinExistence type="predicted"/>
<dbReference type="SMART" id="SM00267">
    <property type="entry name" value="GGDEF"/>
    <property type="match status" value="1"/>
</dbReference>
<feature type="domain" description="GGDEF" evidence="1">
    <location>
        <begin position="261"/>
        <end position="400"/>
    </location>
</feature>
<name>A0A1Y2K499_9PROT</name>
<gene>
    <name evidence="2" type="ORF">MAIT1_04039</name>
</gene>
<comment type="caution">
    <text evidence="2">The sequence shown here is derived from an EMBL/GenBank/DDBJ whole genome shotgun (WGS) entry which is preliminary data.</text>
</comment>
<dbReference type="Proteomes" id="UP000194003">
    <property type="component" value="Unassembled WGS sequence"/>
</dbReference>
<organism evidence="2 3">
    <name type="scientific">Magnetofaba australis IT-1</name>
    <dbReference type="NCBI Taxonomy" id="1434232"/>
    <lineage>
        <taxon>Bacteria</taxon>
        <taxon>Pseudomonadati</taxon>
        <taxon>Pseudomonadota</taxon>
        <taxon>Magnetococcia</taxon>
        <taxon>Magnetococcales</taxon>
        <taxon>Magnetococcaceae</taxon>
        <taxon>Magnetofaba</taxon>
    </lineage>
</organism>
<dbReference type="SUPFAM" id="SSF55073">
    <property type="entry name" value="Nucleotide cyclase"/>
    <property type="match status" value="1"/>
</dbReference>
<accession>A0A1Y2K499</accession>
<dbReference type="Pfam" id="PF00990">
    <property type="entry name" value="GGDEF"/>
    <property type="match status" value="1"/>
</dbReference>
<dbReference type="PROSITE" id="PS50887">
    <property type="entry name" value="GGDEF"/>
    <property type="match status" value="1"/>
</dbReference>
<dbReference type="STRING" id="1434232.MAIT1_04039"/>
<dbReference type="InterPro" id="IPR000160">
    <property type="entry name" value="GGDEF_dom"/>
</dbReference>
<dbReference type="EMBL" id="LVJN01000019">
    <property type="protein sequence ID" value="OSM04185.1"/>
    <property type="molecule type" value="Genomic_DNA"/>
</dbReference>
<evidence type="ECO:0000313" key="3">
    <source>
        <dbReference type="Proteomes" id="UP000194003"/>
    </source>
</evidence>
<dbReference type="Gene3D" id="3.30.70.270">
    <property type="match status" value="1"/>
</dbReference>
<evidence type="ECO:0000259" key="1">
    <source>
        <dbReference type="PROSITE" id="PS50887"/>
    </source>
</evidence>
<evidence type="ECO:0000313" key="2">
    <source>
        <dbReference type="EMBL" id="OSM04185.1"/>
    </source>
</evidence>
<keyword evidence="3" id="KW-1185">Reference proteome</keyword>
<dbReference type="NCBIfam" id="TIGR00254">
    <property type="entry name" value="GGDEF"/>
    <property type="match status" value="1"/>
</dbReference>
<dbReference type="InterPro" id="IPR043128">
    <property type="entry name" value="Rev_trsase/Diguanyl_cyclase"/>
</dbReference>